<evidence type="ECO:0000313" key="2">
    <source>
        <dbReference type="Proteomes" id="UP000244248"/>
    </source>
</evidence>
<keyword evidence="2" id="KW-1185">Reference proteome</keyword>
<accession>A0A2T5MKE1</accession>
<dbReference type="Proteomes" id="UP000244248">
    <property type="component" value="Unassembled WGS sequence"/>
</dbReference>
<gene>
    <name evidence="1" type="ORF">CJD38_02815</name>
</gene>
<dbReference type="InterPro" id="IPR027405">
    <property type="entry name" value="YidB-like"/>
</dbReference>
<proteinExistence type="predicted"/>
<name>A0A2T5MKE1_9GAMM</name>
<sequence>MNIVDTILNSQGGQTVEKLASQFGLNTEQARETVQNLVPTLINAAKSAVAQPGGVQKLQDILKNGGHQEYLQNLSQAFSADGIAKGQKTIEQLLGSNEAVNLIVTHLADKTGVAADKITQVLPAMTNLVMGALAKVQESPVGDLVNTALNSPLGKMVGGFLGGGAQAEGGNNPLAAVTTLLEKYNVSSIADDVLGKIFRR</sequence>
<evidence type="ECO:0000313" key="1">
    <source>
        <dbReference type="EMBL" id="PTU33053.1"/>
    </source>
</evidence>
<dbReference type="InterPro" id="IPR009282">
    <property type="entry name" value="DUF937"/>
</dbReference>
<dbReference type="AlphaFoldDB" id="A0A2T5MKE1"/>
<dbReference type="OrthoDB" id="5526542at2"/>
<protein>
    <recommendedName>
        <fullName evidence="3">DUF937 domain-containing protein</fullName>
    </recommendedName>
</protein>
<dbReference type="Pfam" id="PF06078">
    <property type="entry name" value="DUF937"/>
    <property type="match status" value="1"/>
</dbReference>
<reference evidence="1 2" key="1">
    <citation type="submission" date="2018-04" db="EMBL/GenBank/DDBJ databases">
        <title>Novel species isolated from glacier.</title>
        <authorList>
            <person name="Liu Q."/>
            <person name="Xin Y.-H."/>
        </authorList>
    </citation>
    <scope>NUCLEOTIDE SEQUENCE [LARGE SCALE GENOMIC DNA]</scope>
    <source>
        <strain evidence="1 2">GT1R17</strain>
    </source>
</reference>
<organism evidence="1 2">
    <name type="scientific">Stenotrophobium rhamnosiphilum</name>
    <dbReference type="NCBI Taxonomy" id="2029166"/>
    <lineage>
        <taxon>Bacteria</taxon>
        <taxon>Pseudomonadati</taxon>
        <taxon>Pseudomonadota</taxon>
        <taxon>Gammaproteobacteria</taxon>
        <taxon>Nevskiales</taxon>
        <taxon>Nevskiaceae</taxon>
        <taxon>Stenotrophobium</taxon>
    </lineage>
</organism>
<evidence type="ECO:0008006" key="3">
    <source>
        <dbReference type="Google" id="ProtNLM"/>
    </source>
</evidence>
<comment type="caution">
    <text evidence="1">The sequence shown here is derived from an EMBL/GenBank/DDBJ whole genome shotgun (WGS) entry which is preliminary data.</text>
</comment>
<dbReference type="EMBL" id="QANS01000001">
    <property type="protein sequence ID" value="PTU33053.1"/>
    <property type="molecule type" value="Genomic_DNA"/>
</dbReference>
<dbReference type="RefSeq" id="WP_107938760.1">
    <property type="nucleotide sequence ID" value="NZ_QANS01000001.1"/>
</dbReference>
<dbReference type="Gene3D" id="1.10.10.690">
    <property type="entry name" value="YidB-like"/>
    <property type="match status" value="1"/>
</dbReference>